<organism evidence="5 6">
    <name type="scientific">Glycine soja</name>
    <name type="common">Wild soybean</name>
    <dbReference type="NCBI Taxonomy" id="3848"/>
    <lineage>
        <taxon>Eukaryota</taxon>
        <taxon>Viridiplantae</taxon>
        <taxon>Streptophyta</taxon>
        <taxon>Embryophyta</taxon>
        <taxon>Tracheophyta</taxon>
        <taxon>Spermatophyta</taxon>
        <taxon>Magnoliopsida</taxon>
        <taxon>eudicotyledons</taxon>
        <taxon>Gunneridae</taxon>
        <taxon>Pentapetalae</taxon>
        <taxon>rosids</taxon>
        <taxon>fabids</taxon>
        <taxon>Fabales</taxon>
        <taxon>Fabaceae</taxon>
        <taxon>Papilionoideae</taxon>
        <taxon>50 kb inversion clade</taxon>
        <taxon>NPAAA clade</taxon>
        <taxon>indigoferoid/millettioid clade</taxon>
        <taxon>Phaseoleae</taxon>
        <taxon>Glycine</taxon>
        <taxon>Glycine subgen. Soja</taxon>
    </lineage>
</organism>
<dbReference type="EC" id="2.3.1.41" evidence="1"/>
<dbReference type="SUPFAM" id="SSF54160">
    <property type="entry name" value="Chromo domain-like"/>
    <property type="match status" value="1"/>
</dbReference>
<evidence type="ECO:0000313" key="6">
    <source>
        <dbReference type="Proteomes" id="UP000289340"/>
    </source>
</evidence>
<dbReference type="Gene3D" id="3.40.47.10">
    <property type="match status" value="1"/>
</dbReference>
<keyword evidence="2" id="KW-0808">Transferase</keyword>
<proteinExistence type="predicted"/>
<dbReference type="Proteomes" id="UP000289340">
    <property type="component" value="Chromosome 10"/>
</dbReference>
<evidence type="ECO:0000256" key="1">
    <source>
        <dbReference type="ARBA" id="ARBA00013191"/>
    </source>
</evidence>
<dbReference type="Pfam" id="PF24626">
    <property type="entry name" value="SH3_Tf2-1"/>
    <property type="match status" value="1"/>
</dbReference>
<dbReference type="InterPro" id="IPR014031">
    <property type="entry name" value="Ketoacyl_synth_C"/>
</dbReference>
<feature type="domain" description="Beta-ketoacyl synthase C-terminal" evidence="3">
    <location>
        <begin position="156"/>
        <end position="262"/>
    </location>
</feature>
<dbReference type="Pfam" id="PF02801">
    <property type="entry name" value="Ketoacyl-synt_C"/>
    <property type="match status" value="1"/>
</dbReference>
<evidence type="ECO:0000259" key="4">
    <source>
        <dbReference type="Pfam" id="PF24626"/>
    </source>
</evidence>
<dbReference type="InterPro" id="IPR016197">
    <property type="entry name" value="Chromo-like_dom_sf"/>
</dbReference>
<dbReference type="InterPro" id="IPR000794">
    <property type="entry name" value="Beta-ketoacyl_synthase"/>
</dbReference>
<protein>
    <recommendedName>
        <fullName evidence="1">beta-ketoacyl-[acyl-carrier-protein] synthase I</fullName>
        <ecNumber evidence="1">2.3.1.41</ecNumber>
    </recommendedName>
</protein>
<evidence type="ECO:0000313" key="5">
    <source>
        <dbReference type="EMBL" id="RZB86721.1"/>
    </source>
</evidence>
<dbReference type="GO" id="GO:0005739">
    <property type="term" value="C:mitochondrion"/>
    <property type="evidence" value="ECO:0007669"/>
    <property type="project" value="TreeGrafter"/>
</dbReference>
<feature type="domain" description="Tf2-1-like SH3-like" evidence="4">
    <location>
        <begin position="2"/>
        <end position="45"/>
    </location>
</feature>
<dbReference type="SUPFAM" id="SSF53901">
    <property type="entry name" value="Thiolase-like"/>
    <property type="match status" value="1"/>
</dbReference>
<dbReference type="InterPro" id="IPR056924">
    <property type="entry name" value="SH3_Tf2-1"/>
</dbReference>
<dbReference type="AlphaFoldDB" id="A0A445IL02"/>
<dbReference type="InterPro" id="IPR016039">
    <property type="entry name" value="Thiolase-like"/>
</dbReference>
<dbReference type="EMBL" id="QZWG01000010">
    <property type="protein sequence ID" value="RZB86721.1"/>
    <property type="molecule type" value="Genomic_DNA"/>
</dbReference>
<dbReference type="GO" id="GO:0004315">
    <property type="term" value="F:3-oxoacyl-[acyl-carrier-protein] synthase activity"/>
    <property type="evidence" value="ECO:0007669"/>
    <property type="project" value="UniProtKB-EC"/>
</dbReference>
<dbReference type="PANTHER" id="PTHR11712:SF297">
    <property type="entry name" value="3-OXOACYL-[ACYL-CARRIER-PROTEIN] SYNTHASE, MITOCHONDRIAL"/>
    <property type="match status" value="1"/>
</dbReference>
<keyword evidence="6" id="KW-1185">Reference proteome</keyword>
<gene>
    <name evidence="5" type="ORF">D0Y65_026695</name>
</gene>
<accession>A0A445IL02</accession>
<evidence type="ECO:0000259" key="3">
    <source>
        <dbReference type="Pfam" id="PF02801"/>
    </source>
</evidence>
<evidence type="ECO:0000256" key="2">
    <source>
        <dbReference type="ARBA" id="ARBA00022679"/>
    </source>
</evidence>
<dbReference type="GO" id="GO:0006633">
    <property type="term" value="P:fatty acid biosynthetic process"/>
    <property type="evidence" value="ECO:0007669"/>
    <property type="project" value="TreeGrafter"/>
</dbReference>
<dbReference type="PANTHER" id="PTHR11712">
    <property type="entry name" value="POLYKETIDE SYNTHASE-RELATED"/>
    <property type="match status" value="1"/>
</dbReference>
<reference evidence="5 6" key="1">
    <citation type="submission" date="2018-09" db="EMBL/GenBank/DDBJ databases">
        <title>A high-quality reference genome of wild soybean provides a powerful tool to mine soybean genomes.</title>
        <authorList>
            <person name="Xie M."/>
            <person name="Chung C.Y.L."/>
            <person name="Li M.-W."/>
            <person name="Wong F.-L."/>
            <person name="Chan T.-F."/>
            <person name="Lam H.-M."/>
        </authorList>
    </citation>
    <scope>NUCLEOTIDE SEQUENCE [LARGE SCALE GENOMIC DNA]</scope>
    <source>
        <strain evidence="6">cv. W05</strain>
        <tissue evidence="5">Hypocotyl of etiolated seedlings</tissue>
    </source>
</reference>
<name>A0A445IL02_GLYSO</name>
<comment type="caution">
    <text evidence="5">The sequence shown here is derived from an EMBL/GenBank/DDBJ whole genome shotgun (WGS) entry which is preliminary data.</text>
</comment>
<sequence>MEKLAKRFYGPFTVLERIGATTYRLQLPEGTRIHSVFHSSLLKPFSGPPSQPECPSLPNQFVEGQPVITPLAILSRREIPGSAPVAWEVLVQWHGLSPDETSWEDWRQLCQEYHLEDKVDFQGVKDVTSKPRMPKTQEAPASMEFEHAKNRGAKIYAEVRGYGMSGDAYHITQPPSDGRGAILAMTLCAIVINCLPRILYIGDAIEANAIKTMFSDRASLSALALSSTKGAIGHLLGAAGAVEAIFAVLAIRHDIAPLTLNLIKPDLVFGDGFMPLSALEEMPIRVVMSQSVLNAQVTNLSMVVNVSTLL</sequence>